<accession>A0A0B5DV94</accession>
<evidence type="ECO:0000256" key="3">
    <source>
        <dbReference type="ARBA" id="ARBA00022452"/>
    </source>
</evidence>
<evidence type="ECO:0000256" key="1">
    <source>
        <dbReference type="ARBA" id="ARBA00004571"/>
    </source>
</evidence>
<dbReference type="Pfam" id="PF03349">
    <property type="entry name" value="Toluene_X"/>
    <property type="match status" value="1"/>
</dbReference>
<sequence>MEIMKNTTFLTAVFAVGATGAFAGGMDRSGQSIGAIFQTGTYVELSFGSVTPDVSGNIGGATFSDNMADNYTQIGAAYKRDLTDQLSMAIILDQPFGADVDYRDADATYPLVGATATVDTVGVTALLRYKFNDRFSVHGGVRNLTSEGEVSLPGFPIPGGYSMETSTENDWSWLAGVAYEIPEIALRAALTYNSETTIDFDIDESTPGVFGDTSSNMEVTMPQSVNFDFQTGIAPDTLLMFSVRWAEWTETVIAPNDYGTLVRQNLVDHNGDTTSYSLGLGRRFNDKWSGSVAIGYEDGTGGLSGNLAPRDGYTSLTVGAQYQITEQTAISGGMSYIWIGDAETGIGAEFEDNDAFGVGLKIAHRF</sequence>
<keyword evidence="9" id="KW-1185">Reference proteome</keyword>
<dbReference type="STRING" id="1208324.P73_2224"/>
<evidence type="ECO:0000256" key="4">
    <source>
        <dbReference type="ARBA" id="ARBA00022692"/>
    </source>
</evidence>
<protein>
    <submittedName>
        <fullName evidence="8">Aromatic hydrocarbon degradation membrane protein</fullName>
    </submittedName>
</protein>
<comment type="similarity">
    <text evidence="2">Belongs to the OmpP1/FadL family.</text>
</comment>
<dbReference type="Proteomes" id="UP000031521">
    <property type="component" value="Chromosome"/>
</dbReference>
<dbReference type="PANTHER" id="PTHR35093">
    <property type="entry name" value="OUTER MEMBRANE PROTEIN NMB0088-RELATED"/>
    <property type="match status" value="1"/>
</dbReference>
<dbReference type="Gene3D" id="2.40.160.60">
    <property type="entry name" value="Outer membrane protein transport protein (OMPP1/FadL/TodX)"/>
    <property type="match status" value="1"/>
</dbReference>
<dbReference type="GO" id="GO:0009279">
    <property type="term" value="C:cell outer membrane"/>
    <property type="evidence" value="ECO:0007669"/>
    <property type="project" value="UniProtKB-SubCell"/>
</dbReference>
<dbReference type="SUPFAM" id="SSF56935">
    <property type="entry name" value="Porins"/>
    <property type="match status" value="1"/>
</dbReference>
<evidence type="ECO:0000256" key="6">
    <source>
        <dbReference type="ARBA" id="ARBA00023136"/>
    </source>
</evidence>
<dbReference type="EMBL" id="CP004393">
    <property type="protein sequence ID" value="AJE46939.1"/>
    <property type="molecule type" value="Genomic_DNA"/>
</dbReference>
<evidence type="ECO:0000313" key="8">
    <source>
        <dbReference type="EMBL" id="AJE46939.1"/>
    </source>
</evidence>
<comment type="subcellular location">
    <subcellularLocation>
        <location evidence="1">Cell outer membrane</location>
        <topology evidence="1">Multi-pass membrane protein</topology>
    </subcellularLocation>
</comment>
<keyword evidence="3" id="KW-1134">Transmembrane beta strand</keyword>
<dbReference type="GO" id="GO:0015483">
    <property type="term" value="F:long-chain fatty acid transporting porin activity"/>
    <property type="evidence" value="ECO:0007669"/>
    <property type="project" value="TreeGrafter"/>
</dbReference>
<dbReference type="HOGENOM" id="CLU_039022_1_0_5"/>
<evidence type="ECO:0000256" key="2">
    <source>
        <dbReference type="ARBA" id="ARBA00008163"/>
    </source>
</evidence>
<evidence type="ECO:0000256" key="7">
    <source>
        <dbReference type="ARBA" id="ARBA00023237"/>
    </source>
</evidence>
<keyword evidence="6" id="KW-0472">Membrane</keyword>
<dbReference type="KEGG" id="cid:P73_2224"/>
<dbReference type="PANTHER" id="PTHR35093:SF8">
    <property type="entry name" value="OUTER MEMBRANE PROTEIN NMB0088-RELATED"/>
    <property type="match status" value="1"/>
</dbReference>
<evidence type="ECO:0000313" key="9">
    <source>
        <dbReference type="Proteomes" id="UP000031521"/>
    </source>
</evidence>
<evidence type="ECO:0000256" key="5">
    <source>
        <dbReference type="ARBA" id="ARBA00022729"/>
    </source>
</evidence>
<proteinExistence type="inferred from homology"/>
<name>A0A0B5DV94_9RHOB</name>
<dbReference type="AlphaFoldDB" id="A0A0B5DV94"/>
<keyword evidence="7" id="KW-0998">Cell outer membrane</keyword>
<gene>
    <name evidence="8" type="ORF">P73_2224</name>
</gene>
<keyword evidence="4" id="KW-0812">Transmembrane</keyword>
<reference evidence="8 9" key="1">
    <citation type="journal article" date="2014" name="Int. J. Syst. Evol. Microbiol.">
        <title>Celeribacter indicus sp. nov., a polycyclic aromatic hydrocarbon-degrading bacterium from deep-sea sediment and reclassification of Huaishuia halophila as Celeribacter halophilus comb. nov.</title>
        <authorList>
            <person name="Lai Q."/>
            <person name="Cao J."/>
            <person name="Yuan J."/>
            <person name="Li F."/>
            <person name="Shao Z."/>
        </authorList>
    </citation>
    <scope>NUCLEOTIDE SEQUENCE [LARGE SCALE GENOMIC DNA]</scope>
    <source>
        <strain evidence="8">P73</strain>
    </source>
</reference>
<dbReference type="InterPro" id="IPR005017">
    <property type="entry name" value="OMPP1/FadL/TodX"/>
</dbReference>
<keyword evidence="5" id="KW-0732">Signal</keyword>
<organism evidence="8 9">
    <name type="scientific">Celeribacter indicus</name>
    <dbReference type="NCBI Taxonomy" id="1208324"/>
    <lineage>
        <taxon>Bacteria</taxon>
        <taxon>Pseudomonadati</taxon>
        <taxon>Pseudomonadota</taxon>
        <taxon>Alphaproteobacteria</taxon>
        <taxon>Rhodobacterales</taxon>
        <taxon>Roseobacteraceae</taxon>
        <taxon>Celeribacter</taxon>
    </lineage>
</organism>